<dbReference type="GO" id="GO:0005886">
    <property type="term" value="C:plasma membrane"/>
    <property type="evidence" value="ECO:0007669"/>
    <property type="project" value="TreeGrafter"/>
</dbReference>
<evidence type="ECO:0000256" key="5">
    <source>
        <dbReference type="SAM" id="Phobius"/>
    </source>
</evidence>
<dbReference type="Pfam" id="PF07690">
    <property type="entry name" value="MFS_1"/>
    <property type="match status" value="1"/>
</dbReference>
<feature type="transmembrane region" description="Helical" evidence="5">
    <location>
        <begin position="489"/>
        <end position="508"/>
    </location>
</feature>
<evidence type="ECO:0000256" key="3">
    <source>
        <dbReference type="ARBA" id="ARBA00022989"/>
    </source>
</evidence>
<organism evidence="6 7">
    <name type="scientific">Peltaster fructicola</name>
    <dbReference type="NCBI Taxonomy" id="286661"/>
    <lineage>
        <taxon>Eukaryota</taxon>
        <taxon>Fungi</taxon>
        <taxon>Dikarya</taxon>
        <taxon>Ascomycota</taxon>
        <taxon>Pezizomycotina</taxon>
        <taxon>Dothideomycetes</taxon>
        <taxon>Dothideomycetes incertae sedis</taxon>
        <taxon>Peltaster</taxon>
    </lineage>
</organism>
<feature type="transmembrane region" description="Helical" evidence="5">
    <location>
        <begin position="459"/>
        <end position="477"/>
    </location>
</feature>
<dbReference type="SUPFAM" id="SSF103473">
    <property type="entry name" value="MFS general substrate transporter"/>
    <property type="match status" value="1"/>
</dbReference>
<keyword evidence="3 5" id="KW-1133">Transmembrane helix</keyword>
<protein>
    <recommendedName>
        <fullName evidence="8">Major facilitator superfamily (MFS) profile domain-containing protein</fullName>
    </recommendedName>
</protein>
<feature type="transmembrane region" description="Helical" evidence="5">
    <location>
        <begin position="66"/>
        <end position="90"/>
    </location>
</feature>
<evidence type="ECO:0000313" key="7">
    <source>
        <dbReference type="Proteomes" id="UP000503462"/>
    </source>
</evidence>
<feature type="transmembrane region" description="Helical" evidence="5">
    <location>
        <begin position="110"/>
        <end position="127"/>
    </location>
</feature>
<evidence type="ECO:0000313" key="6">
    <source>
        <dbReference type="EMBL" id="QIX00143.1"/>
    </source>
</evidence>
<comment type="subcellular location">
    <subcellularLocation>
        <location evidence="1">Membrane</location>
        <topology evidence="1">Multi-pass membrane protein</topology>
    </subcellularLocation>
</comment>
<feature type="transmembrane region" description="Helical" evidence="5">
    <location>
        <begin position="222"/>
        <end position="241"/>
    </location>
</feature>
<dbReference type="InterPro" id="IPR011701">
    <property type="entry name" value="MFS"/>
</dbReference>
<dbReference type="OrthoDB" id="5215911at2759"/>
<accession>A0A6H0XZG4</accession>
<feature type="transmembrane region" description="Helical" evidence="5">
    <location>
        <begin position="192"/>
        <end position="210"/>
    </location>
</feature>
<evidence type="ECO:0000256" key="1">
    <source>
        <dbReference type="ARBA" id="ARBA00004141"/>
    </source>
</evidence>
<feature type="transmembrane region" description="Helical" evidence="5">
    <location>
        <begin position="350"/>
        <end position="373"/>
    </location>
</feature>
<evidence type="ECO:0008006" key="8">
    <source>
        <dbReference type="Google" id="ProtNLM"/>
    </source>
</evidence>
<dbReference type="GO" id="GO:0022857">
    <property type="term" value="F:transmembrane transporter activity"/>
    <property type="evidence" value="ECO:0007669"/>
    <property type="project" value="InterPro"/>
</dbReference>
<evidence type="ECO:0000256" key="4">
    <source>
        <dbReference type="ARBA" id="ARBA00023136"/>
    </source>
</evidence>
<dbReference type="Proteomes" id="UP000503462">
    <property type="component" value="Chromosome 4"/>
</dbReference>
<dbReference type="Gene3D" id="1.20.1250.20">
    <property type="entry name" value="MFS general substrate transporter like domains"/>
    <property type="match status" value="1"/>
</dbReference>
<feature type="transmembrane region" description="Helical" evidence="5">
    <location>
        <begin position="134"/>
        <end position="151"/>
    </location>
</feature>
<reference evidence="6 7" key="1">
    <citation type="journal article" date="2016" name="Sci. Rep.">
        <title>Peltaster fructicola genome reveals evolution from an invasive phytopathogen to an ectophytic parasite.</title>
        <authorList>
            <person name="Xu C."/>
            <person name="Chen H."/>
            <person name="Gleason M.L."/>
            <person name="Xu J.R."/>
            <person name="Liu H."/>
            <person name="Zhang R."/>
            <person name="Sun G."/>
        </authorList>
    </citation>
    <scope>NUCLEOTIDE SEQUENCE [LARGE SCALE GENOMIC DNA]</scope>
    <source>
        <strain evidence="6 7">LNHT1506</strain>
    </source>
</reference>
<evidence type="ECO:0000256" key="2">
    <source>
        <dbReference type="ARBA" id="ARBA00022692"/>
    </source>
</evidence>
<keyword evidence="7" id="KW-1185">Reference proteome</keyword>
<keyword evidence="2 5" id="KW-0812">Transmembrane</keyword>
<dbReference type="PANTHER" id="PTHR23502">
    <property type="entry name" value="MAJOR FACILITATOR SUPERFAMILY"/>
    <property type="match status" value="1"/>
</dbReference>
<dbReference type="PANTHER" id="PTHR23502:SF30">
    <property type="entry name" value="TRANSPORTER, PUTATIVE (AFU_ORTHOLOGUE AFUA_8G04702)-RELATED"/>
    <property type="match status" value="1"/>
</dbReference>
<feature type="transmembrane region" description="Helical" evidence="5">
    <location>
        <begin position="308"/>
        <end position="330"/>
    </location>
</feature>
<feature type="transmembrane region" description="Helical" evidence="5">
    <location>
        <begin position="394"/>
        <end position="413"/>
    </location>
</feature>
<proteinExistence type="predicted"/>
<dbReference type="InterPro" id="IPR036259">
    <property type="entry name" value="MFS_trans_sf"/>
</dbReference>
<dbReference type="EMBL" id="CP051142">
    <property type="protein sequence ID" value="QIX00143.1"/>
    <property type="molecule type" value="Genomic_DNA"/>
</dbReference>
<feature type="transmembrane region" description="Helical" evidence="5">
    <location>
        <begin position="163"/>
        <end position="185"/>
    </location>
</feature>
<keyword evidence="4 5" id="KW-0472">Membrane</keyword>
<dbReference type="AlphaFoldDB" id="A0A6H0XZG4"/>
<feature type="transmembrane region" description="Helical" evidence="5">
    <location>
        <begin position="419"/>
        <end position="447"/>
    </location>
</feature>
<gene>
    <name evidence="6" type="ORF">AMS68_005660</name>
</gene>
<sequence>MATLQAAHDVQHGRIDDAVVPGTVSLVDVDHTLQTKHSRAQEDIVLVPTPSEDADDPLNWSPRRKFLAITCMCVYVWCNGMALSVVYSVLVPLSEALEISVGDINAGTGYLFLLAGWGLLLTQPFALQYGKRPTYLISIIGLMAVSLWSPYAKSRGQWIARNIVAGFLCSPIEALPEVSVADLFFAHERGTYMSIYAFTLVGSNYFAPVYCGFVNDSLGYKWVFYLQAIFCGFAFLFLFLFMEETNYDRKTPSVDEAGNIIDRSTSTTNLTSDHMDPSKRKTYLQKLWIKDKPREQRMLYRSLLSLRLVSWPVVFYAGFSYGSYLIYFNILNATASVLLSAPPYNFHPSVVGLAYIACLIGVLAGSIFTGLFGDWATLKLVRRNGGSFEPEMRLWLFSVTTIMLPASMILWGVGAAHQIHWFGLMVAMCTTAFTNGCGVTLSVNYVIDSYRDISGDAMTSVILIRNTMSFAIGYGITPWLDNLGTQNCFISVAFIGLAVCSIFLLVIWKGKALRELYRVKYWNLVRKHVEMGMIH</sequence>
<name>A0A6H0XZG4_9PEZI</name>